<dbReference type="PRINTS" id="PR00502">
    <property type="entry name" value="NUDIXFAMILY"/>
</dbReference>
<keyword evidence="4" id="KW-0235">DNA replication</keyword>
<proteinExistence type="inferred from homology"/>
<comment type="catalytic activity">
    <reaction evidence="10">
        <text>8-oxo-dGTP + H2O = 8-oxo-dGMP + diphosphate + H(+)</text>
        <dbReference type="Rhea" id="RHEA:31575"/>
        <dbReference type="ChEBI" id="CHEBI:15377"/>
        <dbReference type="ChEBI" id="CHEBI:15378"/>
        <dbReference type="ChEBI" id="CHEBI:33019"/>
        <dbReference type="ChEBI" id="CHEBI:63224"/>
        <dbReference type="ChEBI" id="CHEBI:77896"/>
        <dbReference type="EC" id="3.6.1.55"/>
    </reaction>
</comment>
<evidence type="ECO:0000256" key="1">
    <source>
        <dbReference type="ARBA" id="ARBA00001946"/>
    </source>
</evidence>
<dbReference type="Gene3D" id="3.90.79.10">
    <property type="entry name" value="Nucleoside Triphosphate Pyrophosphohydrolase"/>
    <property type="match status" value="1"/>
</dbReference>
<evidence type="ECO:0000259" key="13">
    <source>
        <dbReference type="PROSITE" id="PS51462"/>
    </source>
</evidence>
<dbReference type="GO" id="GO:0035539">
    <property type="term" value="F:8-oxo-7,8-dihydrodeoxyguanosine triphosphate pyrophosphatase activity"/>
    <property type="evidence" value="ECO:0007669"/>
    <property type="project" value="UniProtKB-EC"/>
</dbReference>
<evidence type="ECO:0000256" key="5">
    <source>
        <dbReference type="ARBA" id="ARBA00022723"/>
    </source>
</evidence>
<evidence type="ECO:0000313" key="15">
    <source>
        <dbReference type="Proteomes" id="UP000176308"/>
    </source>
</evidence>
<protein>
    <recommendedName>
        <fullName evidence="11">8-oxo-dGTP diphosphatase</fullName>
        <ecNumber evidence="11">3.6.1.55</ecNumber>
    </recommendedName>
</protein>
<evidence type="ECO:0000256" key="8">
    <source>
        <dbReference type="ARBA" id="ARBA00022842"/>
    </source>
</evidence>
<dbReference type="GO" id="GO:0008413">
    <property type="term" value="F:8-oxo-7,8-dihydroguanosine triphosphate pyrophosphatase activity"/>
    <property type="evidence" value="ECO:0007669"/>
    <property type="project" value="TreeGrafter"/>
</dbReference>
<dbReference type="EC" id="3.6.1.55" evidence="11"/>
<evidence type="ECO:0000313" key="14">
    <source>
        <dbReference type="EMBL" id="OGZ70760.1"/>
    </source>
</evidence>
<evidence type="ECO:0000256" key="12">
    <source>
        <dbReference type="RuleBase" id="RU003476"/>
    </source>
</evidence>
<dbReference type="GO" id="GO:0044716">
    <property type="term" value="F:8-oxo-GDP phosphatase activity"/>
    <property type="evidence" value="ECO:0007669"/>
    <property type="project" value="TreeGrafter"/>
</dbReference>
<dbReference type="PROSITE" id="PS51462">
    <property type="entry name" value="NUDIX"/>
    <property type="match status" value="1"/>
</dbReference>
<organism evidence="14 15">
    <name type="scientific">Candidatus Staskawiczbacteria bacterium RIFCSPLOWO2_01_FULL_33_9</name>
    <dbReference type="NCBI Taxonomy" id="1802211"/>
    <lineage>
        <taxon>Bacteria</taxon>
        <taxon>Candidatus Staskawicziibacteriota</taxon>
    </lineage>
</organism>
<dbReference type="CDD" id="cd02883">
    <property type="entry name" value="NUDIX_Hydrolase"/>
    <property type="match status" value="1"/>
</dbReference>
<dbReference type="PROSITE" id="PS00893">
    <property type="entry name" value="NUDIX_BOX"/>
    <property type="match status" value="1"/>
</dbReference>
<dbReference type="PANTHER" id="PTHR47707:SF1">
    <property type="entry name" value="NUDIX HYDROLASE FAMILY PROTEIN"/>
    <property type="match status" value="1"/>
</dbReference>
<keyword evidence="3" id="KW-0515">Mutator protein</keyword>
<evidence type="ECO:0000256" key="2">
    <source>
        <dbReference type="ARBA" id="ARBA00005582"/>
    </source>
</evidence>
<dbReference type="InterPro" id="IPR015797">
    <property type="entry name" value="NUDIX_hydrolase-like_dom_sf"/>
</dbReference>
<evidence type="ECO:0000256" key="4">
    <source>
        <dbReference type="ARBA" id="ARBA00022705"/>
    </source>
</evidence>
<evidence type="ECO:0000256" key="7">
    <source>
        <dbReference type="ARBA" id="ARBA00022801"/>
    </source>
</evidence>
<gene>
    <name evidence="14" type="ORF">A2904_02540</name>
</gene>
<dbReference type="GO" id="GO:0044715">
    <property type="term" value="F:8-oxo-dGDP phosphatase activity"/>
    <property type="evidence" value="ECO:0007669"/>
    <property type="project" value="TreeGrafter"/>
</dbReference>
<dbReference type="EMBL" id="MHOX01000020">
    <property type="protein sequence ID" value="OGZ70760.1"/>
    <property type="molecule type" value="Genomic_DNA"/>
</dbReference>
<dbReference type="InterPro" id="IPR000086">
    <property type="entry name" value="NUDIX_hydrolase_dom"/>
</dbReference>
<keyword evidence="7 12" id="KW-0378">Hydrolase</keyword>
<reference evidence="14 15" key="1">
    <citation type="journal article" date="2016" name="Nat. Commun.">
        <title>Thousands of microbial genomes shed light on interconnected biogeochemical processes in an aquifer system.</title>
        <authorList>
            <person name="Anantharaman K."/>
            <person name="Brown C.T."/>
            <person name="Hug L.A."/>
            <person name="Sharon I."/>
            <person name="Castelle C.J."/>
            <person name="Probst A.J."/>
            <person name="Thomas B.C."/>
            <person name="Singh A."/>
            <person name="Wilkins M.J."/>
            <person name="Karaoz U."/>
            <person name="Brodie E.L."/>
            <person name="Williams K.H."/>
            <person name="Hubbard S.S."/>
            <person name="Banfield J.F."/>
        </authorList>
    </citation>
    <scope>NUCLEOTIDE SEQUENCE [LARGE SCALE GENOMIC DNA]</scope>
</reference>
<evidence type="ECO:0000256" key="3">
    <source>
        <dbReference type="ARBA" id="ARBA00022457"/>
    </source>
</evidence>
<name>A0A1G2I8Q3_9BACT</name>
<evidence type="ECO:0000256" key="6">
    <source>
        <dbReference type="ARBA" id="ARBA00022763"/>
    </source>
</evidence>
<comment type="caution">
    <text evidence="14">The sequence shown here is derived from an EMBL/GenBank/DDBJ whole genome shotgun (WGS) entry which is preliminary data.</text>
</comment>
<sequence>MKSHVALVIKNDSGEILFVQRSMNKKTLPGIWAFPSGTVEEGESIYETAEREAFEELGVRVDSEKLFASCELLEFSVKLQFVLCKIKSGKPFIKEPDEIDKIE</sequence>
<keyword evidence="8" id="KW-0460">Magnesium</keyword>
<dbReference type="PANTHER" id="PTHR47707">
    <property type="entry name" value="8-OXO-DGTP DIPHOSPHATASE"/>
    <property type="match status" value="1"/>
</dbReference>
<comment type="similarity">
    <text evidence="2 12">Belongs to the Nudix hydrolase family.</text>
</comment>
<dbReference type="InterPro" id="IPR047127">
    <property type="entry name" value="MutT-like"/>
</dbReference>
<comment type="cofactor">
    <cofactor evidence="1">
        <name>Mg(2+)</name>
        <dbReference type="ChEBI" id="CHEBI:18420"/>
    </cofactor>
</comment>
<dbReference type="Pfam" id="PF00293">
    <property type="entry name" value="NUDIX"/>
    <property type="match status" value="1"/>
</dbReference>
<accession>A0A1G2I8Q3</accession>
<dbReference type="AlphaFoldDB" id="A0A1G2I8Q3"/>
<keyword evidence="6" id="KW-0227">DNA damage</keyword>
<evidence type="ECO:0000256" key="10">
    <source>
        <dbReference type="ARBA" id="ARBA00035861"/>
    </source>
</evidence>
<dbReference type="Proteomes" id="UP000176308">
    <property type="component" value="Unassembled WGS sequence"/>
</dbReference>
<keyword evidence="5" id="KW-0479">Metal-binding</keyword>
<dbReference type="InterPro" id="IPR020084">
    <property type="entry name" value="NUDIX_hydrolase_CS"/>
</dbReference>
<feature type="domain" description="Nudix hydrolase" evidence="13">
    <location>
        <begin position="1"/>
        <end position="103"/>
    </location>
</feature>
<dbReference type="GO" id="GO:0006281">
    <property type="term" value="P:DNA repair"/>
    <property type="evidence" value="ECO:0007669"/>
    <property type="project" value="UniProtKB-KW"/>
</dbReference>
<dbReference type="InterPro" id="IPR020476">
    <property type="entry name" value="Nudix_hydrolase"/>
</dbReference>
<evidence type="ECO:0000256" key="11">
    <source>
        <dbReference type="ARBA" id="ARBA00038905"/>
    </source>
</evidence>
<dbReference type="GO" id="GO:0046872">
    <property type="term" value="F:metal ion binding"/>
    <property type="evidence" value="ECO:0007669"/>
    <property type="project" value="UniProtKB-KW"/>
</dbReference>
<keyword evidence="9" id="KW-0234">DNA repair</keyword>
<dbReference type="SUPFAM" id="SSF55811">
    <property type="entry name" value="Nudix"/>
    <property type="match status" value="1"/>
</dbReference>
<dbReference type="GO" id="GO:0006260">
    <property type="term" value="P:DNA replication"/>
    <property type="evidence" value="ECO:0007669"/>
    <property type="project" value="UniProtKB-KW"/>
</dbReference>
<evidence type="ECO:0000256" key="9">
    <source>
        <dbReference type="ARBA" id="ARBA00023204"/>
    </source>
</evidence>